<name>A0A285NQW1_9BACI</name>
<evidence type="ECO:0000256" key="1">
    <source>
        <dbReference type="SAM" id="Phobius"/>
    </source>
</evidence>
<accession>A0A285NQW1</accession>
<organism evidence="2 3">
    <name type="scientific">Terribacillus aidingensis</name>
    <dbReference type="NCBI Taxonomy" id="586416"/>
    <lineage>
        <taxon>Bacteria</taxon>
        <taxon>Bacillati</taxon>
        <taxon>Bacillota</taxon>
        <taxon>Bacilli</taxon>
        <taxon>Bacillales</taxon>
        <taxon>Bacillaceae</taxon>
        <taxon>Terribacillus</taxon>
    </lineage>
</organism>
<evidence type="ECO:0000313" key="2">
    <source>
        <dbReference type="EMBL" id="SNZ10011.1"/>
    </source>
</evidence>
<proteinExistence type="predicted"/>
<keyword evidence="1" id="KW-0812">Transmembrane</keyword>
<keyword evidence="1" id="KW-1133">Transmembrane helix</keyword>
<gene>
    <name evidence="2" type="ORF">SAMN05421503_1465</name>
</gene>
<keyword evidence="1" id="KW-0472">Membrane</keyword>
<keyword evidence="3" id="KW-1185">Reference proteome</keyword>
<feature type="transmembrane region" description="Helical" evidence="1">
    <location>
        <begin position="16"/>
        <end position="37"/>
    </location>
</feature>
<dbReference type="EMBL" id="OBEK01000002">
    <property type="protein sequence ID" value="SNZ10011.1"/>
    <property type="molecule type" value="Genomic_DNA"/>
</dbReference>
<reference evidence="3" key="1">
    <citation type="submission" date="2017-09" db="EMBL/GenBank/DDBJ databases">
        <authorList>
            <person name="Varghese N."/>
            <person name="Submissions S."/>
        </authorList>
    </citation>
    <scope>NUCLEOTIDE SEQUENCE [LARGE SCALE GENOMIC DNA]</scope>
    <source>
        <strain evidence="3">CGMCC 1.8913</strain>
    </source>
</reference>
<dbReference type="Proteomes" id="UP000219356">
    <property type="component" value="Unassembled WGS sequence"/>
</dbReference>
<evidence type="ECO:0000313" key="3">
    <source>
        <dbReference type="Proteomes" id="UP000219356"/>
    </source>
</evidence>
<sequence>MLSYLIKTKLTLLDQIIVSAVGGLVTAIVLAIVAYLLKISY</sequence>
<protein>
    <submittedName>
        <fullName evidence="2">Uncharacterized protein</fullName>
    </submittedName>
</protein>
<dbReference type="AlphaFoldDB" id="A0A285NQW1"/>